<organism evidence="3 4">
    <name type="scientific">Bradymonas sediminis</name>
    <dbReference type="NCBI Taxonomy" id="1548548"/>
    <lineage>
        <taxon>Bacteria</taxon>
        <taxon>Deltaproteobacteria</taxon>
        <taxon>Bradymonadales</taxon>
        <taxon>Bradymonadaceae</taxon>
        <taxon>Bradymonas</taxon>
    </lineage>
</organism>
<dbReference type="RefSeq" id="WP_111332461.1">
    <property type="nucleotide sequence ID" value="NZ_CP030032.1"/>
</dbReference>
<dbReference type="OrthoDB" id="5495286at2"/>
<dbReference type="Proteomes" id="UP000249799">
    <property type="component" value="Chromosome"/>
</dbReference>
<keyword evidence="2" id="KW-0732">Signal</keyword>
<evidence type="ECO:0000313" key="3">
    <source>
        <dbReference type="EMBL" id="AWV88584.1"/>
    </source>
</evidence>
<evidence type="ECO:0000313" key="4">
    <source>
        <dbReference type="Proteomes" id="UP000249799"/>
    </source>
</evidence>
<feature type="signal peptide" evidence="2">
    <location>
        <begin position="1"/>
        <end position="25"/>
    </location>
</feature>
<evidence type="ECO:0000256" key="2">
    <source>
        <dbReference type="SAM" id="SignalP"/>
    </source>
</evidence>
<gene>
    <name evidence="3" type="ORF">DN745_04220</name>
</gene>
<keyword evidence="4" id="KW-1185">Reference proteome</keyword>
<proteinExistence type="predicted"/>
<feature type="region of interest" description="Disordered" evidence="1">
    <location>
        <begin position="34"/>
        <end position="59"/>
    </location>
</feature>
<evidence type="ECO:0000256" key="1">
    <source>
        <dbReference type="SAM" id="MobiDB-lite"/>
    </source>
</evidence>
<dbReference type="KEGG" id="bsed:DN745_04220"/>
<reference evidence="3 4" key="1">
    <citation type="submission" date="2018-06" db="EMBL/GenBank/DDBJ databases">
        <title>Lujinxingia sediminis gen. nov. sp. nov., a new facultative anaerobic member of the class Deltaproteobacteria, and proposal of Lujinxingaceae fam. nov.</title>
        <authorList>
            <person name="Guo L.-Y."/>
            <person name="Li C.-M."/>
            <person name="Wang S."/>
            <person name="Du Z.-J."/>
        </authorList>
    </citation>
    <scope>NUCLEOTIDE SEQUENCE [LARGE SCALE GENOMIC DNA]</scope>
    <source>
        <strain evidence="3 4">FA350</strain>
    </source>
</reference>
<dbReference type="AlphaFoldDB" id="A0A2Z4FIM9"/>
<protein>
    <submittedName>
        <fullName evidence="3">Uncharacterized protein</fullName>
    </submittedName>
</protein>
<sequence>MSNSKQALLAKIIGILCIAFGLAMGSGCSDSGADSGVGDAQSDVSPVGDAEADSSPQATCEDGVKNGSETGVDCGGGECPACSQGLGCAVAQDCESGVCEEGVCAPVSCEVSGCSRAGETCYHGACVRACATAGDCGETAVFACTDGACVDSCEAVSCGEDEFCFGGECQPRCVSNNECLQLKGYLSCVEGKCQAPCEGVVCEAGSQCYRGECYPACDPNAWEEECEGSTRCIQEKICVPTDCSLVNCGMNESCYDGRCIGG</sequence>
<name>A0A2Z4FIM9_9DELT</name>
<dbReference type="PROSITE" id="PS51257">
    <property type="entry name" value="PROKAR_LIPOPROTEIN"/>
    <property type="match status" value="1"/>
</dbReference>
<accession>A0A2Z4FIM9</accession>
<feature type="chain" id="PRO_5044267655" evidence="2">
    <location>
        <begin position="26"/>
        <end position="262"/>
    </location>
</feature>
<dbReference type="EMBL" id="CP030032">
    <property type="protein sequence ID" value="AWV88584.1"/>
    <property type="molecule type" value="Genomic_DNA"/>
</dbReference>
<feature type="compositionally biased region" description="Low complexity" evidence="1">
    <location>
        <begin position="34"/>
        <end position="43"/>
    </location>
</feature>